<dbReference type="EMBL" id="CP107020">
    <property type="protein sequence ID" value="UYG16054.1"/>
    <property type="molecule type" value="Genomic_DNA"/>
</dbReference>
<gene>
    <name evidence="2" type="ORF">BRM3_10470</name>
</gene>
<organism evidence="2 3">
    <name type="scientific">Brachybacterium huguangmaarense</name>
    <dbReference type="NCBI Taxonomy" id="1652028"/>
    <lineage>
        <taxon>Bacteria</taxon>
        <taxon>Bacillati</taxon>
        <taxon>Actinomycetota</taxon>
        <taxon>Actinomycetes</taxon>
        <taxon>Micrococcales</taxon>
        <taxon>Dermabacteraceae</taxon>
        <taxon>Brachybacterium</taxon>
    </lineage>
</organism>
<keyword evidence="3" id="KW-1185">Reference proteome</keyword>
<dbReference type="GO" id="GO:0016301">
    <property type="term" value="F:kinase activity"/>
    <property type="evidence" value="ECO:0007669"/>
    <property type="project" value="UniProtKB-KW"/>
</dbReference>
<dbReference type="InterPro" id="IPR052562">
    <property type="entry name" value="Ketohexokinase-related"/>
</dbReference>
<dbReference type="Pfam" id="PF00294">
    <property type="entry name" value="PfkB"/>
    <property type="match status" value="1"/>
</dbReference>
<protein>
    <submittedName>
        <fullName evidence="2">PfkB family carbohydrate kinase</fullName>
    </submittedName>
</protein>
<evidence type="ECO:0000313" key="3">
    <source>
        <dbReference type="Proteomes" id="UP001164305"/>
    </source>
</evidence>
<dbReference type="PANTHER" id="PTHR42774">
    <property type="entry name" value="PHOSPHOTRANSFERASE SYSTEM TRANSPORT PROTEIN"/>
    <property type="match status" value="1"/>
</dbReference>
<evidence type="ECO:0000313" key="2">
    <source>
        <dbReference type="EMBL" id="UYG16054.1"/>
    </source>
</evidence>
<feature type="domain" description="Carbohydrate kinase PfkB" evidence="1">
    <location>
        <begin position="22"/>
        <end position="300"/>
    </location>
</feature>
<dbReference type="InterPro" id="IPR011611">
    <property type="entry name" value="PfkB_dom"/>
</dbReference>
<evidence type="ECO:0000259" key="1">
    <source>
        <dbReference type="Pfam" id="PF00294"/>
    </source>
</evidence>
<reference evidence="2" key="1">
    <citation type="submission" date="2022-10" db="EMBL/GenBank/DDBJ databases">
        <title>Whole-Genome Sequencing of Brachybacterium huguangmaarense BRM-3, Isolated from Betula schmidtii.</title>
        <authorList>
            <person name="Haam D."/>
        </authorList>
    </citation>
    <scope>NUCLEOTIDE SEQUENCE</scope>
    <source>
        <strain evidence="2">BRM-3</strain>
    </source>
</reference>
<accession>A0ABY6G051</accession>
<dbReference type="Gene3D" id="3.40.1190.20">
    <property type="match status" value="1"/>
</dbReference>
<dbReference type="SUPFAM" id="SSF53613">
    <property type="entry name" value="Ribokinase-like"/>
    <property type="match status" value="1"/>
</dbReference>
<name>A0ABY6G051_9MICO</name>
<keyword evidence="2" id="KW-0808">Transferase</keyword>
<dbReference type="Proteomes" id="UP001164305">
    <property type="component" value="Chromosome"/>
</dbReference>
<keyword evidence="2" id="KW-0418">Kinase</keyword>
<dbReference type="PANTHER" id="PTHR42774:SF3">
    <property type="entry name" value="KETOHEXOKINASE"/>
    <property type="match status" value="1"/>
</dbReference>
<proteinExistence type="predicted"/>
<dbReference type="RefSeq" id="WP_263593267.1">
    <property type="nucleotide sequence ID" value="NZ_CP107020.1"/>
</dbReference>
<sequence>MTEPTSSGGRASAPRTGPRGLFFGLATLDVTHTVASRPAPDSKVTATSQHVIPGGPALNAAVAFAGLGGRATLAAPVGGTAVSGILRADLDRWGVRLLDLAAEDFEPPISSVTVVADGGRDVVSIDARGFPADLDPSAMAEALSEADIALFDGHGAGAAVAAARLAGEAGVPLVLDAGRWRPVYADLFPLAREVVCSDDFAVPGRRDVLRAVREAGPEVVVRTGGAGPIGYLAAGLGDAGDAEGRVAPPTGVAVRDTNGAGDIFHGAYCWARAGGAGVRDAVVHAAEVASFSCGVDGTRAWIEPWRRRR</sequence>
<dbReference type="InterPro" id="IPR029056">
    <property type="entry name" value="Ribokinase-like"/>
</dbReference>